<dbReference type="InterPro" id="IPR017806">
    <property type="entry name" value="EgtB"/>
</dbReference>
<comment type="pathway">
    <text evidence="3">Amino-acid biosynthesis; ergothioneine biosynthesis.</text>
</comment>
<organism evidence="6">
    <name type="scientific">Accumulibacter regalis</name>
    <dbReference type="NCBI Taxonomy" id="522306"/>
    <lineage>
        <taxon>Bacteria</taxon>
        <taxon>Pseudomonadati</taxon>
        <taxon>Pseudomonadota</taxon>
        <taxon>Betaproteobacteria</taxon>
        <taxon>Candidatus Accumulibacter</taxon>
    </lineage>
</organism>
<dbReference type="InterPro" id="IPR024775">
    <property type="entry name" value="DinB-like"/>
</dbReference>
<dbReference type="PANTHER" id="PTHR23150:SF36">
    <property type="entry name" value="HERCYNINE OXYGENASE"/>
    <property type="match status" value="1"/>
</dbReference>
<dbReference type="AlphaFoldDB" id="C7RKY4"/>
<dbReference type="SUPFAM" id="SSF109854">
    <property type="entry name" value="DinB/YfiT-like putative metalloenzymes"/>
    <property type="match status" value="1"/>
</dbReference>
<dbReference type="PANTHER" id="PTHR23150">
    <property type="entry name" value="SULFATASE MODIFYING FACTOR 1, 2"/>
    <property type="match status" value="1"/>
</dbReference>
<dbReference type="KEGG" id="app:CAP2UW1_0455"/>
<dbReference type="InterPro" id="IPR042095">
    <property type="entry name" value="SUMF_sf"/>
</dbReference>
<evidence type="ECO:0008006" key="7">
    <source>
        <dbReference type="Google" id="ProtNLM"/>
    </source>
</evidence>
<evidence type="ECO:0000259" key="4">
    <source>
        <dbReference type="Pfam" id="PF03781"/>
    </source>
</evidence>
<dbReference type="SUPFAM" id="SSF56436">
    <property type="entry name" value="C-type lectin-like"/>
    <property type="match status" value="1"/>
</dbReference>
<keyword evidence="1" id="KW-0560">Oxidoreductase</keyword>
<protein>
    <recommendedName>
        <fullName evidence="7">Ergothioneine biosynthesis protein EgtB</fullName>
    </recommendedName>
</protein>
<sequence length="423" mass="47514">MNANDLAARYRLVRDASLALTAPLSAEDCCVQSMPDASPVKWHLAHTTWFFETFVLERWERDFKPFHAAFRVLYNSYYNAVGDKHPRPQRGLLTRPELAGVLAYRADVDRRVQSMLAERAADSHPDADADLAALLTLGLHHEQQHQELILTDLKHLFSHNPLAPAYAVRPAAAEAAPALSWHDVPGGIVEIGHAGTGFCYDNEKPRHRVFLEPYRLASRLVTNGEFLQFIEAGGYADPVHWLAEGWDWRLAENRRQPLYWQRPEDWQEFTLGGLVPLDRQRPVVHVSYYEADTYARWAEARLPTEAEWENAAATLPLAGHFAGRREFHPAAAGADGLAQLFGDAWEWTRSSYEPYPGFRAGAGAVGEYNGKFMVNQYVLRGGSCVTPDAHVRASYRNFFPASACWQFSGIRLARDVEQAGSSG</sequence>
<evidence type="ECO:0000256" key="3">
    <source>
        <dbReference type="ARBA" id="ARBA00037882"/>
    </source>
</evidence>
<keyword evidence="2" id="KW-0408">Iron</keyword>
<reference evidence="6" key="1">
    <citation type="submission" date="2009-08" db="EMBL/GenBank/DDBJ databases">
        <authorList>
            <consortium name="US DOE Joint Genome Institute"/>
            <person name="Lucas S."/>
            <person name="Copeland A."/>
            <person name="Lapidus A."/>
            <person name="Glavina del Rio T."/>
            <person name="Dalin E."/>
            <person name="Tice H."/>
            <person name="Bruce D."/>
            <person name="Barry K."/>
            <person name="Pitluck S."/>
            <person name="Lowry S."/>
            <person name="Larimer F."/>
            <person name="Land M."/>
            <person name="Hauser L."/>
            <person name="Kyrpides N."/>
            <person name="Ivanova N."/>
            <person name="McMahon K.D."/>
            <person name="Hugenholtz P."/>
        </authorList>
    </citation>
    <scope>NUCLEOTIDE SEQUENCE</scope>
    <source>
        <strain evidence="6">UW-1</strain>
    </source>
</reference>
<feature type="domain" description="Sulfatase-modifying factor enzyme-like" evidence="4">
    <location>
        <begin position="183"/>
        <end position="313"/>
    </location>
</feature>
<reference evidence="6" key="2">
    <citation type="submission" date="2009-09" db="EMBL/GenBank/DDBJ databases">
        <title>Complete sequence of chromosome of Candidatus Accumulibacter phosphatis clade IIA str. UW-1.</title>
        <authorList>
            <consortium name="US DOE Joint Genome Institute"/>
            <person name="Martin H.G."/>
            <person name="Ivanova N."/>
            <person name="Kunin V."/>
            <person name="Warnecke F."/>
            <person name="Barry K."/>
            <person name="He S."/>
            <person name="Salamov A."/>
            <person name="Szeto E."/>
            <person name="Dalin E."/>
            <person name="Pangilinan J.L."/>
            <person name="Lapidus A."/>
            <person name="Lowry S."/>
            <person name="Kyrpides N.C."/>
            <person name="McMahon K.D."/>
            <person name="Hugenholtz P."/>
        </authorList>
    </citation>
    <scope>NUCLEOTIDE SEQUENCE [LARGE SCALE GENOMIC DNA]</scope>
    <source>
        <strain evidence="6">UW-1</strain>
    </source>
</reference>
<evidence type="ECO:0000259" key="5">
    <source>
        <dbReference type="Pfam" id="PF12867"/>
    </source>
</evidence>
<proteinExistence type="predicted"/>
<gene>
    <name evidence="6" type="ordered locus">CAP2UW1_0455</name>
</gene>
<dbReference type="EMBL" id="CP001715">
    <property type="protein sequence ID" value="ACV33806.1"/>
    <property type="molecule type" value="Genomic_DNA"/>
</dbReference>
<dbReference type="NCBIfam" id="TIGR03440">
    <property type="entry name" value="egtB_TIGR03440"/>
    <property type="match status" value="1"/>
</dbReference>
<dbReference type="Gene3D" id="3.90.1580.10">
    <property type="entry name" value="paralog of FGE (formylglycine-generating enzyme)"/>
    <property type="match status" value="1"/>
</dbReference>
<dbReference type="OrthoDB" id="9768004at2"/>
<evidence type="ECO:0000313" key="6">
    <source>
        <dbReference type="EMBL" id="ACV33806.1"/>
    </source>
</evidence>
<accession>C7RKY4</accession>
<dbReference type="InterPro" id="IPR034660">
    <property type="entry name" value="DinB/YfiT-like"/>
</dbReference>
<dbReference type="GO" id="GO:0052699">
    <property type="term" value="P:ergothioneine biosynthetic process"/>
    <property type="evidence" value="ECO:0007669"/>
    <property type="project" value="InterPro"/>
</dbReference>
<dbReference type="InterPro" id="IPR051043">
    <property type="entry name" value="Sulfatase_Mod_Factor_Kinase"/>
</dbReference>
<dbReference type="InterPro" id="IPR016187">
    <property type="entry name" value="CTDL_fold"/>
</dbReference>
<evidence type="ECO:0000256" key="1">
    <source>
        <dbReference type="ARBA" id="ARBA00023002"/>
    </source>
</evidence>
<dbReference type="Pfam" id="PF03781">
    <property type="entry name" value="FGE-sulfatase"/>
    <property type="match status" value="2"/>
</dbReference>
<feature type="domain" description="Sulfatase-modifying factor enzyme-like" evidence="4">
    <location>
        <begin position="333"/>
        <end position="414"/>
    </location>
</feature>
<dbReference type="HOGENOM" id="CLU_012431_9_0_4"/>
<dbReference type="Pfam" id="PF12867">
    <property type="entry name" value="DinB_2"/>
    <property type="match status" value="1"/>
</dbReference>
<dbReference type="eggNOG" id="COG1262">
    <property type="taxonomic scope" value="Bacteria"/>
</dbReference>
<name>C7RKY4_ACCRE</name>
<dbReference type="InterPro" id="IPR005532">
    <property type="entry name" value="SUMF_dom"/>
</dbReference>
<evidence type="ECO:0000256" key="2">
    <source>
        <dbReference type="ARBA" id="ARBA00023004"/>
    </source>
</evidence>
<feature type="domain" description="DinB-like" evidence="5">
    <location>
        <begin position="10"/>
        <end position="149"/>
    </location>
</feature>